<keyword evidence="1" id="KW-0614">Plasmid</keyword>
<proteinExistence type="predicted"/>
<reference evidence="2" key="2">
    <citation type="submission" date="2015-01" db="EMBL/GenBank/DDBJ databases">
        <title>Complete genome sequence of Methylobacterium aquaticum strain 22A.</title>
        <authorList>
            <person name="Tani A."/>
            <person name="Ogura Y."/>
            <person name="Hayashi T."/>
        </authorList>
    </citation>
    <scope>NUCLEOTIDE SEQUENCE [LARGE SCALE GENOMIC DNA]</scope>
    <source>
        <strain evidence="2">MA-22A</strain>
        <plasmid evidence="2">Plasmid pMaq22A_2p DNA</plasmid>
    </source>
</reference>
<protein>
    <submittedName>
        <fullName evidence="1">Uncharacterized protein</fullName>
    </submittedName>
</protein>
<reference evidence="1 2" key="1">
    <citation type="journal article" date="2015" name="Genome Announc.">
        <title>Complete Genome Sequence of Methylobacterium aquaticum Strain 22A, Isolated from Racomitrium japonicum Moss.</title>
        <authorList>
            <person name="Tani A."/>
            <person name="Ogura Y."/>
            <person name="Hayashi T."/>
            <person name="Kimbara K."/>
        </authorList>
    </citation>
    <scope>NUCLEOTIDE SEQUENCE [LARGE SCALE GENOMIC DNA]</scope>
    <source>
        <strain evidence="1 2">MA-22A</strain>
        <plasmid evidence="2">Plasmid pMaq22A_2p DNA</plasmid>
    </source>
</reference>
<evidence type="ECO:0000313" key="2">
    <source>
        <dbReference type="Proteomes" id="UP000061432"/>
    </source>
</evidence>
<name>A0A0C6FP83_9HYPH</name>
<gene>
    <name evidence="1" type="ORF">Maq22A_2p41925</name>
</gene>
<accession>A0A0C6FP83</accession>
<organism evidence="1 2">
    <name type="scientific">Methylobacterium aquaticum</name>
    <dbReference type="NCBI Taxonomy" id="270351"/>
    <lineage>
        <taxon>Bacteria</taxon>
        <taxon>Pseudomonadati</taxon>
        <taxon>Pseudomonadota</taxon>
        <taxon>Alphaproteobacteria</taxon>
        <taxon>Hyphomicrobiales</taxon>
        <taxon>Methylobacteriaceae</taxon>
        <taxon>Methylobacterium</taxon>
    </lineage>
</organism>
<dbReference type="KEGG" id="maqu:Maq22A_2p41925"/>
<sequence length="85" mass="9016">MRNGGIASSVGAISGLSWQLAPIRKRPSGLPRALVRRWRLVPALPRSVGFGSVADLLFFAGTLALSTLARRQLISLAACRRSSGT</sequence>
<evidence type="ECO:0000313" key="1">
    <source>
        <dbReference type="EMBL" id="BAQ50138.1"/>
    </source>
</evidence>
<dbReference type="EMBL" id="AP014706">
    <property type="protein sequence ID" value="BAQ50138.1"/>
    <property type="molecule type" value="Genomic_DNA"/>
</dbReference>
<dbReference type="Proteomes" id="UP000061432">
    <property type="component" value="Plasmid pMaq22A_2p"/>
</dbReference>
<geneLocation type="plasmid" evidence="2">
    <name>pMaq22A_2p DNA</name>
</geneLocation>
<dbReference type="AlphaFoldDB" id="A0A0C6FP83"/>